<evidence type="ECO:0000256" key="5">
    <source>
        <dbReference type="ARBA" id="ARBA00023136"/>
    </source>
</evidence>
<dbReference type="Pfam" id="PF00209">
    <property type="entry name" value="SNF"/>
    <property type="match status" value="1"/>
</dbReference>
<keyword evidence="3 8" id="KW-0812">Transmembrane</keyword>
<feature type="binding site" evidence="6">
    <location>
        <position position="426"/>
    </location>
    <ligand>
        <name>Na(+)</name>
        <dbReference type="ChEBI" id="CHEBI:29101"/>
        <label>1</label>
    </ligand>
</feature>
<dbReference type="AlphaFoldDB" id="A0A7J7JQ40"/>
<feature type="transmembrane region" description="Helical" evidence="9">
    <location>
        <begin position="413"/>
        <end position="438"/>
    </location>
</feature>
<keyword evidence="11" id="KW-1185">Reference proteome</keyword>
<feature type="binding site" evidence="6">
    <location>
        <position position="425"/>
    </location>
    <ligand>
        <name>Na(+)</name>
        <dbReference type="ChEBI" id="CHEBI:29101"/>
        <label>1</label>
    </ligand>
</feature>
<feature type="transmembrane region" description="Helical" evidence="9">
    <location>
        <begin position="61"/>
        <end position="85"/>
    </location>
</feature>
<evidence type="ECO:0000313" key="10">
    <source>
        <dbReference type="EMBL" id="KAF6027558.1"/>
    </source>
</evidence>
<evidence type="ECO:0000313" key="11">
    <source>
        <dbReference type="Proteomes" id="UP000593567"/>
    </source>
</evidence>
<feature type="binding site" evidence="6">
    <location>
        <position position="43"/>
    </location>
    <ligand>
        <name>Na(+)</name>
        <dbReference type="ChEBI" id="CHEBI:29101"/>
        <label>1</label>
    </ligand>
</feature>
<dbReference type="EMBL" id="VXIV02002070">
    <property type="protein sequence ID" value="KAF6027558.1"/>
    <property type="molecule type" value="Genomic_DNA"/>
</dbReference>
<dbReference type="PRINTS" id="PR00176">
    <property type="entry name" value="NANEUSMPORT"/>
</dbReference>
<keyword evidence="5 9" id="KW-0472">Membrane</keyword>
<feature type="transmembrane region" description="Helical" evidence="9">
    <location>
        <begin position="106"/>
        <end position="133"/>
    </location>
</feature>
<feature type="transmembrane region" description="Helical" evidence="9">
    <location>
        <begin position="351"/>
        <end position="374"/>
    </location>
</feature>
<comment type="similarity">
    <text evidence="8">Belongs to the sodium:neurotransmitter symporter (SNF) (TC 2.A.22) family.</text>
</comment>
<dbReference type="PROSITE" id="PS50267">
    <property type="entry name" value="NA_NEUROTRAN_SYMP_3"/>
    <property type="match status" value="1"/>
</dbReference>
<dbReference type="GO" id="GO:0005886">
    <property type="term" value="C:plasma membrane"/>
    <property type="evidence" value="ECO:0007669"/>
    <property type="project" value="TreeGrafter"/>
</dbReference>
<protein>
    <recommendedName>
        <fullName evidence="8">Transporter</fullName>
    </recommendedName>
</protein>
<evidence type="ECO:0000256" key="4">
    <source>
        <dbReference type="ARBA" id="ARBA00022989"/>
    </source>
</evidence>
<dbReference type="GO" id="GO:0046872">
    <property type="term" value="F:metal ion binding"/>
    <property type="evidence" value="ECO:0007669"/>
    <property type="project" value="UniProtKB-KW"/>
</dbReference>
<feature type="disulfide bond" evidence="7">
    <location>
        <begin position="149"/>
        <end position="158"/>
    </location>
</feature>
<name>A0A7J7JQ40_BUGNE</name>
<reference evidence="10" key="1">
    <citation type="submission" date="2020-06" db="EMBL/GenBank/DDBJ databases">
        <title>Draft genome of Bugula neritina, a colonial animal packing powerful symbionts and potential medicines.</title>
        <authorList>
            <person name="Rayko M."/>
        </authorList>
    </citation>
    <scope>NUCLEOTIDE SEQUENCE [LARGE SCALE GENOMIC DNA]</scope>
    <source>
        <strain evidence="10">Kwan_BN1</strain>
    </source>
</reference>
<dbReference type="PANTHER" id="PTHR11616:SF240">
    <property type="entry name" value="BLOATED TUBULES, ISOFORM B-RELATED"/>
    <property type="match status" value="1"/>
</dbReference>
<organism evidence="10 11">
    <name type="scientific">Bugula neritina</name>
    <name type="common">Brown bryozoan</name>
    <name type="synonym">Sertularia neritina</name>
    <dbReference type="NCBI Taxonomy" id="10212"/>
    <lineage>
        <taxon>Eukaryota</taxon>
        <taxon>Metazoa</taxon>
        <taxon>Spiralia</taxon>
        <taxon>Lophotrochozoa</taxon>
        <taxon>Bryozoa</taxon>
        <taxon>Gymnolaemata</taxon>
        <taxon>Cheilostomatida</taxon>
        <taxon>Flustrina</taxon>
        <taxon>Buguloidea</taxon>
        <taxon>Bugulidae</taxon>
        <taxon>Bugula</taxon>
    </lineage>
</organism>
<keyword evidence="7" id="KW-1015">Disulfide bond</keyword>
<dbReference type="OrthoDB" id="6581954at2759"/>
<dbReference type="PANTHER" id="PTHR11616">
    <property type="entry name" value="SODIUM/CHLORIDE DEPENDENT TRANSPORTER"/>
    <property type="match status" value="1"/>
</dbReference>
<keyword evidence="8" id="KW-0769">Symport</keyword>
<evidence type="ECO:0000256" key="9">
    <source>
        <dbReference type="SAM" id="Phobius"/>
    </source>
</evidence>
<proteinExistence type="inferred from homology"/>
<keyword evidence="6" id="KW-0915">Sodium</keyword>
<feature type="binding site" evidence="6">
    <location>
        <position position="40"/>
    </location>
    <ligand>
        <name>Na(+)</name>
        <dbReference type="ChEBI" id="CHEBI:29101"/>
        <label>1</label>
    </ligand>
</feature>
<evidence type="ECO:0000256" key="2">
    <source>
        <dbReference type="ARBA" id="ARBA00022448"/>
    </source>
</evidence>
<sequence length="450" mass="50110">MAVNKAPRRAEDVEVNFQGDENQQRGNWGGQLEFLLSCLGYAVGLGNVWRFPYLCYRNGGALFLIPYAIMLFLVGVPIFVLELSLGQFTSSGPVTCWKFSRLFSGIGWGMVVVSGLVSIYYNMIIGWAIYYLIASFFEFPQGTLPWSRCVPGYASEYCSTFLTPFTAANCTGIYEALDNGVCVYANDTLNPVSGKMALVIWDSTLAEDNKIKEVVPSEDYLMYRVWGRANSAGLHDLGELKWELCLCLLGAWVMVYFALLKGIKSSGKVVYFTAIFPYVMLIVLFIRGLFLDGYQEGIKFYMSADVSRLSDAQVWKDAAVQIFFSLSASWGGLIALSSYNKFHNDCIRDALIVSFGNCLTSFFAGFVIFSYLGFLATEANQPVESVVSSGTGLAFIVYTRAVDSIPVAPLWSILFFLMLITLGLDSEFALVETLLTSYMDFFPQHRKRNG</sequence>
<gene>
    <name evidence="10" type="ORF">EB796_014139</name>
</gene>
<comment type="subcellular location">
    <subcellularLocation>
        <location evidence="1">Membrane</location>
        <topology evidence="1">Multi-pass membrane protein</topology>
    </subcellularLocation>
</comment>
<feature type="transmembrane region" description="Helical" evidence="9">
    <location>
        <begin position="318"/>
        <end position="339"/>
    </location>
</feature>
<feature type="binding site" evidence="6">
    <location>
        <position position="47"/>
    </location>
    <ligand>
        <name>Na(+)</name>
        <dbReference type="ChEBI" id="CHEBI:29101"/>
        <label>1</label>
    </ligand>
</feature>
<accession>A0A7J7JQ40</accession>
<comment type="caution">
    <text evidence="10">The sequence shown here is derived from an EMBL/GenBank/DDBJ whole genome shotgun (WGS) entry which is preliminary data.</text>
</comment>
<evidence type="ECO:0000256" key="8">
    <source>
        <dbReference type="RuleBase" id="RU003732"/>
    </source>
</evidence>
<evidence type="ECO:0000256" key="3">
    <source>
        <dbReference type="ARBA" id="ARBA00022692"/>
    </source>
</evidence>
<dbReference type="Proteomes" id="UP000593567">
    <property type="component" value="Unassembled WGS sequence"/>
</dbReference>
<dbReference type="SUPFAM" id="SSF161070">
    <property type="entry name" value="SNF-like"/>
    <property type="match status" value="1"/>
</dbReference>
<keyword evidence="2 8" id="KW-0813">Transport</keyword>
<feature type="transmembrane region" description="Helical" evidence="9">
    <location>
        <begin position="269"/>
        <end position="290"/>
    </location>
</feature>
<dbReference type="PROSITE" id="PS00610">
    <property type="entry name" value="NA_NEUROTRAN_SYMP_1"/>
    <property type="match status" value="1"/>
</dbReference>
<dbReference type="InterPro" id="IPR037272">
    <property type="entry name" value="SNS_sf"/>
</dbReference>
<keyword evidence="4 9" id="KW-1133">Transmembrane helix</keyword>
<evidence type="ECO:0000256" key="1">
    <source>
        <dbReference type="ARBA" id="ARBA00004141"/>
    </source>
</evidence>
<dbReference type="InterPro" id="IPR000175">
    <property type="entry name" value="Na/ntran_symport"/>
</dbReference>
<evidence type="ECO:0000256" key="6">
    <source>
        <dbReference type="PIRSR" id="PIRSR600175-1"/>
    </source>
</evidence>
<feature type="binding site" evidence="6">
    <location>
        <position position="422"/>
    </location>
    <ligand>
        <name>Na(+)</name>
        <dbReference type="ChEBI" id="CHEBI:29101"/>
        <label>1</label>
    </ligand>
</feature>
<feature type="binding site" evidence="6">
    <location>
        <position position="42"/>
    </location>
    <ligand>
        <name>Na(+)</name>
        <dbReference type="ChEBI" id="CHEBI:29101"/>
        <label>1</label>
    </ligand>
</feature>
<evidence type="ECO:0000256" key="7">
    <source>
        <dbReference type="PIRSR" id="PIRSR600175-2"/>
    </source>
</evidence>
<feature type="binding site" evidence="6">
    <location>
        <position position="325"/>
    </location>
    <ligand>
        <name>Na(+)</name>
        <dbReference type="ChEBI" id="CHEBI:29101"/>
        <label>1</label>
    </ligand>
</feature>
<feature type="binding site" evidence="6">
    <location>
        <position position="357"/>
    </location>
    <ligand>
        <name>Na(+)</name>
        <dbReference type="ChEBI" id="CHEBI:29101"/>
        <label>1</label>
    </ligand>
</feature>
<dbReference type="GO" id="GO:0015375">
    <property type="term" value="F:glycine:sodium symporter activity"/>
    <property type="evidence" value="ECO:0007669"/>
    <property type="project" value="TreeGrafter"/>
</dbReference>
<keyword evidence="6" id="KW-0479">Metal-binding</keyword>